<dbReference type="SUPFAM" id="SSF52343">
    <property type="entry name" value="Ferredoxin reductase-like, C-terminal NADP-linked domain"/>
    <property type="match status" value="1"/>
</dbReference>
<accession>A0A166JIN5</accession>
<dbReference type="Proteomes" id="UP000076532">
    <property type="component" value="Unassembled WGS sequence"/>
</dbReference>
<dbReference type="PANTHER" id="PTHR42815:SF2">
    <property type="entry name" value="FAD-BINDING, PUTATIVE (AFU_ORTHOLOGUE AFUA_6G07600)-RELATED"/>
    <property type="match status" value="1"/>
</dbReference>
<dbReference type="InterPro" id="IPR012349">
    <property type="entry name" value="Split_barrel_FMN-bd"/>
</dbReference>
<keyword evidence="2" id="KW-1185">Reference proteome</keyword>
<dbReference type="InterPro" id="IPR039261">
    <property type="entry name" value="FNR_nucleotide-bd"/>
</dbReference>
<dbReference type="AlphaFoldDB" id="A0A166JIN5"/>
<organism evidence="1 2">
    <name type="scientific">Athelia psychrophila</name>
    <dbReference type="NCBI Taxonomy" id="1759441"/>
    <lineage>
        <taxon>Eukaryota</taxon>
        <taxon>Fungi</taxon>
        <taxon>Dikarya</taxon>
        <taxon>Basidiomycota</taxon>
        <taxon>Agaricomycotina</taxon>
        <taxon>Agaricomycetes</taxon>
        <taxon>Agaricomycetidae</taxon>
        <taxon>Atheliales</taxon>
        <taxon>Atheliaceae</taxon>
        <taxon>Athelia</taxon>
    </lineage>
</organism>
<dbReference type="EMBL" id="KV417551">
    <property type="protein sequence ID" value="KZP20901.1"/>
    <property type="molecule type" value="Genomic_DNA"/>
</dbReference>
<sequence length="659" mass="71739">MTGKPAIRHRMMTTIEPALKGWHPGEQAVQALMNLPARVSITAVVNALPEQHQIFHSYRLQFIPVTTLDPLGRPWASILAPRYGGDRFIECQGQSSLTIHANVWDHDPILCNMSRYQSQAGLASGAPLLSAVGLEPSTRRRNKFAGIVSDVVLEGTALSLRVDITQALGLCPKYISVRTLVPYPSTAPRVAHHVFNMGDAERLPTEVIDFIHLADTAYLATSYVAAPTDRENFPSHVSTNHRGGRAGFVRVRPCDERTLVLPNYSGNRLMNSLGNIHITPLAGVVFPSFDDGSILYVTGQAKTLYGPEAEAIMPSIGVITTIRATGYTLIRNALPLRHASTCTVERSPYSPPVRYLAEETPPTESFEDVSLSFVKAQIHSDNLATYTIRASRSVIGVKPGGNVVLDLSEFLRQKSHQLVEWQEGPHTRNDDCVRTWTVSIPPTTSDPCSFAITVRNVKGGLITPIMHNVFSSAIGAQSTVQHVSHLAIPAKLRGIGGELPVPEPIAVCDGGRRLLWVAGGIGITPFLALTRHISALVKQTYGLWDIALVVSAREPDIILDLINDSLGPLGTDMPTDLRFTIHLFSPVSLALKNSAVPRFVDLEVHVGRIPNDGKLFQAIGSATREPHICGPLPFVLNCMTGMGNAGVKPEAVKRERFTY</sequence>
<name>A0A166JIN5_9AGAM</name>
<proteinExistence type="predicted"/>
<reference evidence="1 2" key="1">
    <citation type="journal article" date="2016" name="Mol. Biol. Evol.">
        <title>Comparative Genomics of Early-Diverging Mushroom-Forming Fungi Provides Insights into the Origins of Lignocellulose Decay Capabilities.</title>
        <authorList>
            <person name="Nagy L.G."/>
            <person name="Riley R."/>
            <person name="Tritt A."/>
            <person name="Adam C."/>
            <person name="Daum C."/>
            <person name="Floudas D."/>
            <person name="Sun H."/>
            <person name="Yadav J.S."/>
            <person name="Pangilinan J."/>
            <person name="Larsson K.H."/>
            <person name="Matsuura K."/>
            <person name="Barry K."/>
            <person name="Labutti K."/>
            <person name="Kuo R."/>
            <person name="Ohm R.A."/>
            <person name="Bhattacharya S.S."/>
            <person name="Shirouzu T."/>
            <person name="Yoshinaga Y."/>
            <person name="Martin F.M."/>
            <person name="Grigoriev I.V."/>
            <person name="Hibbett D.S."/>
        </authorList>
    </citation>
    <scope>NUCLEOTIDE SEQUENCE [LARGE SCALE GENOMIC DNA]</scope>
    <source>
        <strain evidence="1 2">CBS 109695</strain>
    </source>
</reference>
<dbReference type="Gene3D" id="3.40.50.80">
    <property type="entry name" value="Nucleotide-binding domain of ferredoxin-NADP reductase (FNR) module"/>
    <property type="match status" value="1"/>
</dbReference>
<dbReference type="PANTHER" id="PTHR42815">
    <property type="entry name" value="FAD-BINDING, PUTATIVE (AFU_ORTHOLOGUE AFUA_6G07600)-RELATED"/>
    <property type="match status" value="1"/>
</dbReference>
<evidence type="ECO:0008006" key="3">
    <source>
        <dbReference type="Google" id="ProtNLM"/>
    </source>
</evidence>
<gene>
    <name evidence="1" type="ORF">FIBSPDRAFT_788841</name>
</gene>
<protein>
    <recommendedName>
        <fullName evidence="3">FAD-binding FR-type domain-containing protein</fullName>
    </recommendedName>
</protein>
<dbReference type="STRING" id="436010.A0A166JIN5"/>
<dbReference type="OrthoDB" id="436496at2759"/>
<evidence type="ECO:0000313" key="1">
    <source>
        <dbReference type="EMBL" id="KZP20901.1"/>
    </source>
</evidence>
<dbReference type="Gene3D" id="2.30.110.10">
    <property type="entry name" value="Electron Transport, Fmn-binding Protein, Chain A"/>
    <property type="match status" value="1"/>
</dbReference>
<evidence type="ECO:0000313" key="2">
    <source>
        <dbReference type="Proteomes" id="UP000076532"/>
    </source>
</evidence>